<feature type="compositionally biased region" description="Polar residues" evidence="1">
    <location>
        <begin position="333"/>
        <end position="342"/>
    </location>
</feature>
<dbReference type="HOGENOM" id="CLU_049645_0_0_1"/>
<protein>
    <submittedName>
        <fullName evidence="2">Uncharacterized protein</fullName>
    </submittedName>
</protein>
<feature type="compositionally biased region" description="Low complexity" evidence="1">
    <location>
        <begin position="159"/>
        <end position="175"/>
    </location>
</feature>
<dbReference type="OrthoDB" id="5337545at2759"/>
<feature type="region of interest" description="Disordered" evidence="1">
    <location>
        <begin position="257"/>
        <end position="298"/>
    </location>
</feature>
<gene>
    <name evidence="2" type="ORF">SPBR_03966</name>
</gene>
<organism evidence="2 3">
    <name type="scientific">Sporothrix brasiliensis 5110</name>
    <dbReference type="NCBI Taxonomy" id="1398154"/>
    <lineage>
        <taxon>Eukaryota</taxon>
        <taxon>Fungi</taxon>
        <taxon>Dikarya</taxon>
        <taxon>Ascomycota</taxon>
        <taxon>Pezizomycotina</taxon>
        <taxon>Sordariomycetes</taxon>
        <taxon>Sordariomycetidae</taxon>
        <taxon>Ophiostomatales</taxon>
        <taxon>Ophiostomataceae</taxon>
        <taxon>Sporothrix</taxon>
    </lineage>
</organism>
<comment type="caution">
    <text evidence="2">The sequence shown here is derived from an EMBL/GenBank/DDBJ whole genome shotgun (WGS) entry which is preliminary data.</text>
</comment>
<feature type="compositionally biased region" description="Polar residues" evidence="1">
    <location>
        <begin position="23"/>
        <end position="40"/>
    </location>
</feature>
<feature type="region of interest" description="Disordered" evidence="1">
    <location>
        <begin position="1"/>
        <end position="123"/>
    </location>
</feature>
<keyword evidence="3" id="KW-1185">Reference proteome</keyword>
<evidence type="ECO:0000256" key="1">
    <source>
        <dbReference type="SAM" id="MobiDB-lite"/>
    </source>
</evidence>
<dbReference type="VEuPathDB" id="FungiDB:SPBR_03966"/>
<dbReference type="EMBL" id="AWTV01000001">
    <property type="protein sequence ID" value="KIH95271.1"/>
    <property type="molecule type" value="Genomic_DNA"/>
</dbReference>
<reference evidence="2 3" key="1">
    <citation type="journal article" date="2014" name="BMC Genomics">
        <title>Comparative genomics of the major fungal agents of human and animal Sporotrichosis: Sporothrix schenckii and Sporothrix brasiliensis.</title>
        <authorList>
            <person name="Teixeira M.M."/>
            <person name="de Almeida L.G."/>
            <person name="Kubitschek-Barreira P."/>
            <person name="Alves F.L."/>
            <person name="Kioshima E.S."/>
            <person name="Abadio A.K."/>
            <person name="Fernandes L."/>
            <person name="Derengowski L.S."/>
            <person name="Ferreira K.S."/>
            <person name="Souza R.C."/>
            <person name="Ruiz J.C."/>
            <person name="de Andrade N.C."/>
            <person name="Paes H.C."/>
            <person name="Nicola A.M."/>
            <person name="Albuquerque P."/>
            <person name="Gerber A.L."/>
            <person name="Martins V.P."/>
            <person name="Peconick L.D."/>
            <person name="Neto A.V."/>
            <person name="Chaucanez C.B."/>
            <person name="Silva P.A."/>
            <person name="Cunha O.L."/>
            <person name="de Oliveira F.F."/>
            <person name="dos Santos T.C."/>
            <person name="Barros A.L."/>
            <person name="Soares M.A."/>
            <person name="de Oliveira L.M."/>
            <person name="Marini M.M."/>
            <person name="Villalobos-Duno H."/>
            <person name="Cunha M.M."/>
            <person name="de Hoog S."/>
            <person name="da Silveira J.F."/>
            <person name="Henrissat B."/>
            <person name="Nino-Vega G.A."/>
            <person name="Cisalpino P.S."/>
            <person name="Mora-Montes H.M."/>
            <person name="Almeida S.R."/>
            <person name="Stajich J.E."/>
            <person name="Lopes-Bezerra L.M."/>
            <person name="Vasconcelos A.T."/>
            <person name="Felipe M.S."/>
        </authorList>
    </citation>
    <scope>NUCLEOTIDE SEQUENCE [LARGE SCALE GENOMIC DNA]</scope>
    <source>
        <strain evidence="2 3">5110</strain>
    </source>
</reference>
<feature type="region of interest" description="Disordered" evidence="1">
    <location>
        <begin position="159"/>
        <end position="181"/>
    </location>
</feature>
<accession>A0A0C2J1T3</accession>
<dbReference type="Proteomes" id="UP000031575">
    <property type="component" value="Unassembled WGS sequence"/>
</dbReference>
<sequence length="367" mass="38847">MTGNDPPIAKGKGKGKSIDEDTTSGGRSTESAPTDGQPSVLSRIAQSAAGLGRDMMSARPSGGDLVSLTSTDKGGRASRGQPSAAAAAGEGSASATFPRSAAPQSGSSSHSQQHAMAQDEAFSHFLDGTSIDMSMPAEPIIGLDDNALLEQAWTHRTQSTDVPSLTTTTATTTHSIPPPSSAVAEQERMDGLDVVNLLAGGGPPEEEPDYGDIELAEDESTALKLALFGDRKSEEQYAASTTNHDWDTVLNFIPDFVRPSPGGEYEDDPGHTQSRTGAPTKSRETQAALGMPHSSESTRQWLEQWQGVLTRYDDEVWGGLSPLVAQAREEVDQLQQSETDSSPPDRPPASTKALDRLRQILGHLRED</sequence>
<evidence type="ECO:0000313" key="3">
    <source>
        <dbReference type="Proteomes" id="UP000031575"/>
    </source>
</evidence>
<name>A0A0C2J1T3_9PEZI</name>
<dbReference type="GeneID" id="63677175"/>
<feature type="compositionally biased region" description="Low complexity" evidence="1">
    <location>
        <begin position="78"/>
        <end position="118"/>
    </location>
</feature>
<dbReference type="RefSeq" id="XP_040623281.1">
    <property type="nucleotide sequence ID" value="XM_040762254.1"/>
</dbReference>
<proteinExistence type="predicted"/>
<feature type="region of interest" description="Disordered" evidence="1">
    <location>
        <begin position="323"/>
        <end position="354"/>
    </location>
</feature>
<evidence type="ECO:0000313" key="2">
    <source>
        <dbReference type="EMBL" id="KIH95271.1"/>
    </source>
</evidence>
<dbReference type="AlphaFoldDB" id="A0A0C2J1T3"/>